<dbReference type="EMBL" id="JARBHB010000017">
    <property type="protein sequence ID" value="KAJ8866022.1"/>
    <property type="molecule type" value="Genomic_DNA"/>
</dbReference>
<evidence type="ECO:0000313" key="2">
    <source>
        <dbReference type="EMBL" id="KAJ8866022.1"/>
    </source>
</evidence>
<reference evidence="2 3" key="1">
    <citation type="submission" date="2023-02" db="EMBL/GenBank/DDBJ databases">
        <title>LHISI_Scaffold_Assembly.</title>
        <authorList>
            <person name="Stuart O.P."/>
            <person name="Cleave R."/>
            <person name="Magrath M.J.L."/>
            <person name="Mikheyev A.S."/>
        </authorList>
    </citation>
    <scope>NUCLEOTIDE SEQUENCE [LARGE SCALE GENOMIC DNA]</scope>
    <source>
        <strain evidence="2">Daus_M_001</strain>
        <tissue evidence="2">Leg muscle</tissue>
    </source>
</reference>
<gene>
    <name evidence="2" type="ORF">PR048_033546</name>
</gene>
<keyword evidence="3" id="KW-1185">Reference proteome</keyword>
<comment type="caution">
    <text evidence="2">The sequence shown here is derived from an EMBL/GenBank/DDBJ whole genome shotgun (WGS) entry which is preliminary data.</text>
</comment>
<evidence type="ECO:0000256" key="1">
    <source>
        <dbReference type="SAM" id="Phobius"/>
    </source>
</evidence>
<dbReference type="Proteomes" id="UP001159363">
    <property type="component" value="Chromosome 16"/>
</dbReference>
<keyword evidence="1" id="KW-0812">Transmembrane</keyword>
<evidence type="ECO:0000313" key="3">
    <source>
        <dbReference type="Proteomes" id="UP001159363"/>
    </source>
</evidence>
<sequence>MGSRAEQEPCCGQNVAVSSRHWPILILYAIISIHIWPFISAFVIKRKVRKTDRIYTPKRYMELILHSTVQSDKFNVKKVESEEVIDFKKCWPTLYKKYVMSSESHSRNVPRNKTTEVHCFNFFFLELVYFSEHVGQVMTRPFMAGLVEHTFHLKTDVRMDGRLTDETDGCEYSLTFDVRTDADGPPPSADIPEIIWSSAGMHKGEGGSPRKPADQRHRLARFPRAKIRELPRPEIELASPRWEARSLTAKPPRHPDRLDFNFHVPRTRTNFSPIYGKVRALRDCRLGDINPGSSYAMRGDTGPALISLAVPHTPVVALAVRLRASWSKAVNMLSQPMATETGRCEVAQHYSRYLCPRGHMLL</sequence>
<keyword evidence="1" id="KW-0472">Membrane</keyword>
<keyword evidence="1" id="KW-1133">Transmembrane helix</keyword>
<organism evidence="2 3">
    <name type="scientific">Dryococelus australis</name>
    <dbReference type="NCBI Taxonomy" id="614101"/>
    <lineage>
        <taxon>Eukaryota</taxon>
        <taxon>Metazoa</taxon>
        <taxon>Ecdysozoa</taxon>
        <taxon>Arthropoda</taxon>
        <taxon>Hexapoda</taxon>
        <taxon>Insecta</taxon>
        <taxon>Pterygota</taxon>
        <taxon>Neoptera</taxon>
        <taxon>Polyneoptera</taxon>
        <taxon>Phasmatodea</taxon>
        <taxon>Verophasmatodea</taxon>
        <taxon>Anareolatae</taxon>
        <taxon>Phasmatidae</taxon>
        <taxon>Eurycanthinae</taxon>
        <taxon>Dryococelus</taxon>
    </lineage>
</organism>
<feature type="transmembrane region" description="Helical" evidence="1">
    <location>
        <begin position="22"/>
        <end position="44"/>
    </location>
</feature>
<proteinExistence type="predicted"/>
<name>A0ABQ9G3N0_9NEOP</name>
<protein>
    <submittedName>
        <fullName evidence="2">Uncharacterized protein</fullName>
    </submittedName>
</protein>
<accession>A0ABQ9G3N0</accession>